<dbReference type="EMBL" id="CM007658">
    <property type="protein sequence ID" value="ONH91238.1"/>
    <property type="molecule type" value="Genomic_DNA"/>
</dbReference>
<reference evidence="1 2" key="1">
    <citation type="journal article" date="2013" name="Nat. Genet.">
        <title>The high-quality draft genome of peach (Prunus persica) identifies unique patterns of genetic diversity, domestication and genome evolution.</title>
        <authorList>
            <consortium name="International Peach Genome Initiative"/>
            <person name="Verde I."/>
            <person name="Abbott A.G."/>
            <person name="Scalabrin S."/>
            <person name="Jung S."/>
            <person name="Shu S."/>
            <person name="Marroni F."/>
            <person name="Zhebentyayeva T."/>
            <person name="Dettori M.T."/>
            <person name="Grimwood J."/>
            <person name="Cattonaro F."/>
            <person name="Zuccolo A."/>
            <person name="Rossini L."/>
            <person name="Jenkins J."/>
            <person name="Vendramin E."/>
            <person name="Meisel L.A."/>
            <person name="Decroocq V."/>
            <person name="Sosinski B."/>
            <person name="Prochnik S."/>
            <person name="Mitros T."/>
            <person name="Policriti A."/>
            <person name="Cipriani G."/>
            <person name="Dondini L."/>
            <person name="Ficklin S."/>
            <person name="Goodstein D.M."/>
            <person name="Xuan P."/>
            <person name="Del Fabbro C."/>
            <person name="Aramini V."/>
            <person name="Copetti D."/>
            <person name="Gonzalez S."/>
            <person name="Horner D.S."/>
            <person name="Falchi R."/>
            <person name="Lucas S."/>
            <person name="Mica E."/>
            <person name="Maldonado J."/>
            <person name="Lazzari B."/>
            <person name="Bielenberg D."/>
            <person name="Pirona R."/>
            <person name="Miculan M."/>
            <person name="Barakat A."/>
            <person name="Testolin R."/>
            <person name="Stella A."/>
            <person name="Tartarini S."/>
            <person name="Tonutti P."/>
            <person name="Arus P."/>
            <person name="Orellana A."/>
            <person name="Wells C."/>
            <person name="Main D."/>
            <person name="Vizzotto G."/>
            <person name="Silva H."/>
            <person name="Salamini F."/>
            <person name="Schmutz J."/>
            <person name="Morgante M."/>
            <person name="Rokhsar D.S."/>
        </authorList>
    </citation>
    <scope>NUCLEOTIDE SEQUENCE [LARGE SCALE GENOMIC DNA]</scope>
    <source>
        <strain evidence="2">cv. Nemared</strain>
    </source>
</reference>
<gene>
    <name evidence="1" type="ORF">PRUPE_8G101400</name>
</gene>
<name>M5VMK9_PRUPE</name>
<dbReference type="HOGENOM" id="CLU_1527709_0_0_1"/>
<dbReference type="AlphaFoldDB" id="M5VMK9"/>
<organism evidence="1 2">
    <name type="scientific">Prunus persica</name>
    <name type="common">Peach</name>
    <name type="synonym">Amygdalus persica</name>
    <dbReference type="NCBI Taxonomy" id="3760"/>
    <lineage>
        <taxon>Eukaryota</taxon>
        <taxon>Viridiplantae</taxon>
        <taxon>Streptophyta</taxon>
        <taxon>Embryophyta</taxon>
        <taxon>Tracheophyta</taxon>
        <taxon>Spermatophyta</taxon>
        <taxon>Magnoliopsida</taxon>
        <taxon>eudicotyledons</taxon>
        <taxon>Gunneridae</taxon>
        <taxon>Pentapetalae</taxon>
        <taxon>rosids</taxon>
        <taxon>fabids</taxon>
        <taxon>Rosales</taxon>
        <taxon>Rosaceae</taxon>
        <taxon>Amygdaloideae</taxon>
        <taxon>Amygdaleae</taxon>
        <taxon>Prunus</taxon>
    </lineage>
</organism>
<evidence type="ECO:0000313" key="2">
    <source>
        <dbReference type="Proteomes" id="UP000006882"/>
    </source>
</evidence>
<sequence length="176" mass="19481">MPQSHIQPSSLLLSPDRSRRRLTFSPHGSPRVTGFVSSFSTRAHRSCSSTSPLGFHWMGGLVRRLGVGGVLCVPREGLSGDLCILRKTGLQVLLLSSSSGHIDAWVTFPSSFVTRITSGPRLRSVCQIEDFQWVIDDCNVLSFDFVGYPFTWTNNRKDDNNVQVQLDRGFGNLALV</sequence>
<dbReference type="Gramene" id="ONH91238">
    <property type="protein sequence ID" value="ONH91238"/>
    <property type="gene ID" value="PRUPE_8G101400"/>
</dbReference>
<proteinExistence type="predicted"/>
<dbReference type="Proteomes" id="UP000006882">
    <property type="component" value="Chromosome G8"/>
</dbReference>
<accession>M5VMK9</accession>
<evidence type="ECO:0000313" key="1">
    <source>
        <dbReference type="EMBL" id="ONH91238.1"/>
    </source>
</evidence>
<protein>
    <submittedName>
        <fullName evidence="1">Uncharacterized protein</fullName>
    </submittedName>
</protein>
<keyword evidence="2" id="KW-1185">Reference proteome</keyword>